<dbReference type="AlphaFoldDB" id="A0A1Y2IMX6"/>
<protein>
    <submittedName>
        <fullName evidence="2">Uncharacterized protein</fullName>
    </submittedName>
</protein>
<dbReference type="EMBL" id="KZ084105">
    <property type="protein sequence ID" value="OSD02460.1"/>
    <property type="molecule type" value="Genomic_DNA"/>
</dbReference>
<organism evidence="2 3">
    <name type="scientific">Trametes coccinea (strain BRFM310)</name>
    <name type="common">Pycnoporus coccineus</name>
    <dbReference type="NCBI Taxonomy" id="1353009"/>
    <lineage>
        <taxon>Eukaryota</taxon>
        <taxon>Fungi</taxon>
        <taxon>Dikarya</taxon>
        <taxon>Basidiomycota</taxon>
        <taxon>Agaricomycotina</taxon>
        <taxon>Agaricomycetes</taxon>
        <taxon>Polyporales</taxon>
        <taxon>Polyporaceae</taxon>
        <taxon>Trametes</taxon>
    </lineage>
</organism>
<evidence type="ECO:0000256" key="1">
    <source>
        <dbReference type="SAM" id="MobiDB-lite"/>
    </source>
</evidence>
<evidence type="ECO:0000313" key="3">
    <source>
        <dbReference type="Proteomes" id="UP000193067"/>
    </source>
</evidence>
<sequence>MQLRAILSIQLPSNGPGNPESAEPTPLSHPASMTRRPARRWVESRMRGWPCSRCVIQFTRNVVLLRARRCPPTRWPTVQAEFQYWLMTAGRHGLLATSCSLCGLGSKLASPIAPHRNRPASAMATGLCSQPPPYRKSDHVARFEVGCIISSRYRPAGSCP</sequence>
<name>A0A1Y2IMX6_TRAC3</name>
<reference evidence="2 3" key="1">
    <citation type="journal article" date="2015" name="Biotechnol. Biofuels">
        <title>Enhanced degradation of softwood versus hardwood by the white-rot fungus Pycnoporus coccineus.</title>
        <authorList>
            <person name="Couturier M."/>
            <person name="Navarro D."/>
            <person name="Chevret D."/>
            <person name="Henrissat B."/>
            <person name="Piumi F."/>
            <person name="Ruiz-Duenas F.J."/>
            <person name="Martinez A.T."/>
            <person name="Grigoriev I.V."/>
            <person name="Riley R."/>
            <person name="Lipzen A."/>
            <person name="Berrin J.G."/>
            <person name="Master E.R."/>
            <person name="Rosso M.N."/>
        </authorList>
    </citation>
    <scope>NUCLEOTIDE SEQUENCE [LARGE SCALE GENOMIC DNA]</scope>
    <source>
        <strain evidence="2 3">BRFM310</strain>
    </source>
</reference>
<gene>
    <name evidence="2" type="ORF">PYCCODRAFT_404814</name>
</gene>
<accession>A0A1Y2IMX6</accession>
<proteinExistence type="predicted"/>
<evidence type="ECO:0000313" key="2">
    <source>
        <dbReference type="EMBL" id="OSD02460.1"/>
    </source>
</evidence>
<keyword evidence="3" id="KW-1185">Reference proteome</keyword>
<feature type="region of interest" description="Disordered" evidence="1">
    <location>
        <begin position="11"/>
        <end position="36"/>
    </location>
</feature>
<dbReference type="Proteomes" id="UP000193067">
    <property type="component" value="Unassembled WGS sequence"/>
</dbReference>